<name>A0ACA9U4F8_BIOOC</name>
<reference evidence="1" key="2">
    <citation type="submission" date="2021-10" db="EMBL/GenBank/DDBJ databases">
        <authorList>
            <person name="Piombo E."/>
        </authorList>
    </citation>
    <scope>NUCLEOTIDE SEQUENCE</scope>
</reference>
<accession>A0ACA9U4F8</accession>
<proteinExistence type="predicted"/>
<sequence>MDTSKICSSCLEHFNFARPDLVEGIRKLKRQALEDATRDDYGDVDIQKLRDDLQRYERITASEYGNGVPCPWSLSQPVEVTFPTRSMLSVWNLDGRSRSFTQLSESLNSTGCQLCKSLISMIRYVLGREVPDSVRLSSSWIFKKGGTLPSMLQFCVYADEACSHFSMVFFFYCCIDGFANSDLDLVNDELLESPEGDKDSLQFLLHRFETCIKEHTACGLAQTSGWIPTRLLDVKLAGSARDCIALVERSDVQATMAYEKAKYLTLSHVWGSSMPLCLTKHNYLDMKTGVPVDTLPQCYKDAVYIARELDIRYLWIDSLCILQDSMQDWEREAMTMDSVYTNGVCNIAACDTRDSNYSMLSGSDYQCPPTLRIRTKFIDGATTFVVIPDWVRLMRNHAPLYKRGWVVQERFLSRRLMHLSRIPIWECYKALVTPSYRQGMQPVPDYADFLGTERGWLSTRMEDVGLQLTRWLHLVEIYSRCALTCPDDKLIALGGLAKSFSAFLREKYYAGVWGGSHLVHCLLWTPVGQSGPFPPSTYLAPSWSWASIDGQVQMTHKFSQTTKAFIQCTSIWVAPKARDIFGQVTAGELRLKGRLFEIQDIATRHTNLKFGGQCRLDYVADLGEIIYFLPIAKIADKRSGVSFQGLFVQEAIVPSDASERKFKRVGMGTIREVRDVVNGSTHCNILDDVSWESLLLMSRAKSEEDMQTIIII</sequence>
<keyword evidence="2" id="KW-1185">Reference proteome</keyword>
<organism evidence="1 2">
    <name type="scientific">Clonostachys rosea f. rosea IK726</name>
    <dbReference type="NCBI Taxonomy" id="1349383"/>
    <lineage>
        <taxon>Eukaryota</taxon>
        <taxon>Fungi</taxon>
        <taxon>Dikarya</taxon>
        <taxon>Ascomycota</taxon>
        <taxon>Pezizomycotina</taxon>
        <taxon>Sordariomycetes</taxon>
        <taxon>Hypocreomycetidae</taxon>
        <taxon>Hypocreales</taxon>
        <taxon>Bionectriaceae</taxon>
        <taxon>Clonostachys</taxon>
    </lineage>
</organism>
<reference evidence="1" key="1">
    <citation type="submission" date="2020-04" db="EMBL/GenBank/DDBJ databases">
        <authorList>
            <person name="Broberg M."/>
        </authorList>
    </citation>
    <scope>NUCLEOTIDE SEQUENCE</scope>
</reference>
<protein>
    <submittedName>
        <fullName evidence="1">Uncharacterized protein</fullName>
    </submittedName>
</protein>
<gene>
    <name evidence="1" type="ORF">CRV2_00013715</name>
</gene>
<dbReference type="Proteomes" id="UP000836387">
    <property type="component" value="Unassembled WGS sequence"/>
</dbReference>
<evidence type="ECO:0000313" key="1">
    <source>
        <dbReference type="EMBL" id="CAG9948175.1"/>
    </source>
</evidence>
<comment type="caution">
    <text evidence="1">The sequence shown here is derived from an EMBL/GenBank/DDBJ whole genome shotgun (WGS) entry which is preliminary data.</text>
</comment>
<evidence type="ECO:0000313" key="2">
    <source>
        <dbReference type="Proteomes" id="UP000836387"/>
    </source>
</evidence>
<dbReference type="EMBL" id="CADEHS020000014">
    <property type="protein sequence ID" value="CAG9948175.1"/>
    <property type="molecule type" value="Genomic_DNA"/>
</dbReference>